<sequence length="104" mass="11458">MVVLVDLDDLGTLLAAGDHHFDANQVIRSQTHGSSEHTNTSTKRHSTYTGGFLSSARNGVPDLPQRSDYRPLGDPSLDRRDLCACINVNLVHITHVNDDPIIQR</sequence>
<accession>A0A8J3HWU3</accession>
<reference evidence="2" key="1">
    <citation type="submission" date="2020-10" db="EMBL/GenBank/DDBJ databases">
        <title>Taxonomic study of unclassified bacteria belonging to the class Ktedonobacteria.</title>
        <authorList>
            <person name="Yabe S."/>
            <person name="Wang C.M."/>
            <person name="Zheng Y."/>
            <person name="Sakai Y."/>
            <person name="Cavaletti L."/>
            <person name="Monciardini P."/>
            <person name="Donadio S."/>
        </authorList>
    </citation>
    <scope>NUCLEOTIDE SEQUENCE</scope>
    <source>
        <strain evidence="2">SOSP1-1</strain>
    </source>
</reference>
<keyword evidence="3" id="KW-1185">Reference proteome</keyword>
<dbReference type="EMBL" id="BNJF01000001">
    <property type="protein sequence ID" value="GHO42063.1"/>
    <property type="molecule type" value="Genomic_DNA"/>
</dbReference>
<feature type="region of interest" description="Disordered" evidence="1">
    <location>
        <begin position="29"/>
        <end position="74"/>
    </location>
</feature>
<feature type="compositionally biased region" description="Basic and acidic residues" evidence="1">
    <location>
        <begin position="65"/>
        <end position="74"/>
    </location>
</feature>
<proteinExistence type="predicted"/>
<name>A0A8J3HWU3_9CHLR</name>
<protein>
    <submittedName>
        <fullName evidence="2">Uncharacterized protein</fullName>
    </submittedName>
</protein>
<dbReference type="Proteomes" id="UP000612362">
    <property type="component" value="Unassembled WGS sequence"/>
</dbReference>
<organism evidence="2 3">
    <name type="scientific">Ktedonospora formicarum</name>
    <dbReference type="NCBI Taxonomy" id="2778364"/>
    <lineage>
        <taxon>Bacteria</taxon>
        <taxon>Bacillati</taxon>
        <taxon>Chloroflexota</taxon>
        <taxon>Ktedonobacteria</taxon>
        <taxon>Ktedonobacterales</taxon>
        <taxon>Ktedonobacteraceae</taxon>
        <taxon>Ktedonospora</taxon>
    </lineage>
</organism>
<evidence type="ECO:0000256" key="1">
    <source>
        <dbReference type="SAM" id="MobiDB-lite"/>
    </source>
</evidence>
<comment type="caution">
    <text evidence="2">The sequence shown here is derived from an EMBL/GenBank/DDBJ whole genome shotgun (WGS) entry which is preliminary data.</text>
</comment>
<gene>
    <name evidence="2" type="ORF">KSX_02260</name>
</gene>
<evidence type="ECO:0000313" key="3">
    <source>
        <dbReference type="Proteomes" id="UP000612362"/>
    </source>
</evidence>
<dbReference type="AlphaFoldDB" id="A0A8J3HWU3"/>
<evidence type="ECO:0000313" key="2">
    <source>
        <dbReference type="EMBL" id="GHO42063.1"/>
    </source>
</evidence>
<feature type="compositionally biased region" description="Polar residues" evidence="1">
    <location>
        <begin position="29"/>
        <end position="41"/>
    </location>
</feature>